<evidence type="ECO:0000313" key="2">
    <source>
        <dbReference type="EMBL" id="KAG6934524.1"/>
    </source>
</evidence>
<keyword evidence="3" id="KW-1185">Reference proteome</keyword>
<organism evidence="2 3">
    <name type="scientific">Chelydra serpentina</name>
    <name type="common">Snapping turtle</name>
    <name type="synonym">Testudo serpentina</name>
    <dbReference type="NCBI Taxonomy" id="8475"/>
    <lineage>
        <taxon>Eukaryota</taxon>
        <taxon>Metazoa</taxon>
        <taxon>Chordata</taxon>
        <taxon>Craniata</taxon>
        <taxon>Vertebrata</taxon>
        <taxon>Euteleostomi</taxon>
        <taxon>Archelosauria</taxon>
        <taxon>Testudinata</taxon>
        <taxon>Testudines</taxon>
        <taxon>Cryptodira</taxon>
        <taxon>Durocryptodira</taxon>
        <taxon>Americhelydia</taxon>
        <taxon>Chelydroidea</taxon>
        <taxon>Chelydridae</taxon>
        <taxon>Chelydra</taxon>
    </lineage>
</organism>
<dbReference type="AlphaFoldDB" id="A0A8T1T189"/>
<evidence type="ECO:0000313" key="3">
    <source>
        <dbReference type="Proteomes" id="UP000765507"/>
    </source>
</evidence>
<gene>
    <name evidence="2" type="ORF">G0U57_016967</name>
</gene>
<comment type="caution">
    <text evidence="2">The sequence shown here is derived from an EMBL/GenBank/DDBJ whole genome shotgun (WGS) entry which is preliminary data.</text>
</comment>
<name>A0A8T1T189_CHESE</name>
<dbReference type="Proteomes" id="UP000765507">
    <property type="component" value="Unassembled WGS sequence"/>
</dbReference>
<proteinExistence type="predicted"/>
<keyword evidence="1" id="KW-0175">Coiled coil</keyword>
<dbReference type="OrthoDB" id="6365358at2759"/>
<dbReference type="EMBL" id="JAHGAV010000056">
    <property type="protein sequence ID" value="KAG6934524.1"/>
    <property type="molecule type" value="Genomic_DNA"/>
</dbReference>
<sequence>MFSLCPKYRKFQKAFGSDRVHTAEIGSSIKDDQVTSATSIHQSESFNDAIQKAQECTAVQLVSQCEETQVEMEEGEEEVEKEEELKRESVTQSISCHMEKTDAASLPQNSSVASHELYSAPFLNAYEQYSNLNFSSMQNTVVVEKTVTGTVVRNDKPVSENQDDSLLKSDLCAREDTSITSTSDRSSVEREVAEHLAKGFWSDIYSTEAACQMRLSPATAKECSEPVFSGKKSECPWLGISL</sequence>
<evidence type="ECO:0000256" key="1">
    <source>
        <dbReference type="SAM" id="Coils"/>
    </source>
</evidence>
<feature type="coiled-coil region" evidence="1">
    <location>
        <begin position="58"/>
        <end position="92"/>
    </location>
</feature>
<feature type="non-terminal residue" evidence="2">
    <location>
        <position position="242"/>
    </location>
</feature>
<protein>
    <submittedName>
        <fullName evidence="2">BTB domain and CNC -like protein 1</fullName>
    </submittedName>
</protein>
<reference evidence="2 3" key="1">
    <citation type="journal article" date="2020" name="G3 (Bethesda)">
        <title>Draft Genome of the Common Snapping Turtle, Chelydra serpentina, a Model for Phenotypic Plasticity in Reptiles.</title>
        <authorList>
            <person name="Das D."/>
            <person name="Singh S.K."/>
            <person name="Bierstedt J."/>
            <person name="Erickson A."/>
            <person name="Galli G.L.J."/>
            <person name="Crossley D.A. 2nd"/>
            <person name="Rhen T."/>
        </authorList>
    </citation>
    <scope>NUCLEOTIDE SEQUENCE [LARGE SCALE GENOMIC DNA]</scope>
    <source>
        <strain evidence="2">KW</strain>
    </source>
</reference>
<accession>A0A8T1T189</accession>